<comment type="caution">
    <text evidence="2">The sequence shown here is derived from an EMBL/GenBank/DDBJ whole genome shotgun (WGS) entry which is preliminary data.</text>
</comment>
<evidence type="ECO:0000313" key="3">
    <source>
        <dbReference type="Proteomes" id="UP000620366"/>
    </source>
</evidence>
<organism evidence="2 3">
    <name type="scientific">Feifania hominis</name>
    <dbReference type="NCBI Taxonomy" id="2763660"/>
    <lineage>
        <taxon>Bacteria</taxon>
        <taxon>Bacillati</taxon>
        <taxon>Bacillota</taxon>
        <taxon>Clostridia</taxon>
        <taxon>Eubacteriales</taxon>
        <taxon>Feifaniaceae</taxon>
        <taxon>Feifania</taxon>
    </lineage>
</organism>
<gene>
    <name evidence="2" type="ORF">H8695_06750</name>
</gene>
<dbReference type="Proteomes" id="UP000620366">
    <property type="component" value="Unassembled WGS sequence"/>
</dbReference>
<keyword evidence="3" id="KW-1185">Reference proteome</keyword>
<keyword evidence="1" id="KW-1133">Transmembrane helix</keyword>
<evidence type="ECO:0000256" key="1">
    <source>
        <dbReference type="SAM" id="Phobius"/>
    </source>
</evidence>
<protein>
    <submittedName>
        <fullName evidence="2">Uncharacterized protein</fullName>
    </submittedName>
</protein>
<keyword evidence="1" id="KW-0472">Membrane</keyword>
<proteinExistence type="predicted"/>
<dbReference type="EMBL" id="JACRSP010000002">
    <property type="protein sequence ID" value="MBC8536391.1"/>
    <property type="molecule type" value="Genomic_DNA"/>
</dbReference>
<dbReference type="RefSeq" id="WP_249300189.1">
    <property type="nucleotide sequence ID" value="NZ_JACRSP010000002.1"/>
</dbReference>
<accession>A0A926HV98</accession>
<reference evidence="2" key="1">
    <citation type="submission" date="2020-08" db="EMBL/GenBank/DDBJ databases">
        <title>Genome public.</title>
        <authorList>
            <person name="Liu C."/>
            <person name="Sun Q."/>
        </authorList>
    </citation>
    <scope>NUCLEOTIDE SEQUENCE</scope>
    <source>
        <strain evidence="2">BX7</strain>
    </source>
</reference>
<keyword evidence="1" id="KW-0812">Transmembrane</keyword>
<feature type="transmembrane region" description="Helical" evidence="1">
    <location>
        <begin position="6"/>
        <end position="26"/>
    </location>
</feature>
<name>A0A926HV98_9FIRM</name>
<dbReference type="AlphaFoldDB" id="A0A926HV98"/>
<evidence type="ECO:0000313" key="2">
    <source>
        <dbReference type="EMBL" id="MBC8536391.1"/>
    </source>
</evidence>
<sequence>MKMGTFIGGVVASAMLGTAAGVMLASDQKRTRQVKRSVSKAVRAVGSAVDSLNLMH</sequence>